<sequence length="489" mass="54472">MDTEMADVAYDIDIDVGAGVEPIAQQSHPVIEQNTSAKDGIPEAYLEDIKIEQPWPESLNLQGVSDFDPNDPLYYAMEHCGADPRVKQLRWVSDNSVNLEFYTAGDAALALGILTHPEVGDPNSLAAQAPRKAKPYSKKPESVLMVRETNAGDQKPKGAATRSNYYQRNPDVAGNRQREPRRRPPPKKDFLDYDDPDAGSRDRRRRSSGDDSMDDSGADRRRPRRNGRDPRDRRDSRDARGRDPRGRNGRLSEPGRLNNNADVDSYRPRAQSPDESRFGRLRGRSASPATDEEGDGRFGFAEEASHAGRRRYRSRSRSRTNTRRRREPSADRWIHDRANYDRTSGTTGGGRWQKDSALIESSPMGNHRRSDAFDASRGGGGNSLLSRMTKDGQPVAPQAKRSLADRITRDDDDDSGDMWGRLKNDDRDPWVSDFSEPTRPARRGLADRITRDDGEMNIRGRGRSQEGINIRGSASGASGGFNIRGVAGA</sequence>
<feature type="compositionally biased region" description="Basic residues" evidence="1">
    <location>
        <begin position="307"/>
        <end position="326"/>
    </location>
</feature>
<accession>A0A6A7B061</accession>
<reference evidence="2" key="1">
    <citation type="submission" date="2020-01" db="EMBL/GenBank/DDBJ databases">
        <authorList>
            <consortium name="DOE Joint Genome Institute"/>
            <person name="Haridas S."/>
            <person name="Albert R."/>
            <person name="Binder M."/>
            <person name="Bloem J."/>
            <person name="Labutti K."/>
            <person name="Salamov A."/>
            <person name="Andreopoulos B."/>
            <person name="Baker S.E."/>
            <person name="Barry K."/>
            <person name="Bills G."/>
            <person name="Bluhm B.H."/>
            <person name="Cannon C."/>
            <person name="Castanera R."/>
            <person name="Culley D.E."/>
            <person name="Daum C."/>
            <person name="Ezra D."/>
            <person name="Gonzalez J.B."/>
            <person name="Henrissat B."/>
            <person name="Kuo A."/>
            <person name="Liang C."/>
            <person name="Lipzen A."/>
            <person name="Lutzoni F."/>
            <person name="Magnuson J."/>
            <person name="Mondo S."/>
            <person name="Nolan M."/>
            <person name="Ohm R."/>
            <person name="Pangilinan J."/>
            <person name="Park H.-J."/>
            <person name="Ramirez L."/>
            <person name="Alfaro M."/>
            <person name="Sun H."/>
            <person name="Tritt A."/>
            <person name="Yoshinaga Y."/>
            <person name="Zwiers L.-H."/>
            <person name="Turgeon B.G."/>
            <person name="Goodwin S.B."/>
            <person name="Spatafora J.W."/>
            <person name="Crous P.W."/>
            <person name="Grigoriev I.V."/>
        </authorList>
    </citation>
    <scope>NUCLEOTIDE SEQUENCE</scope>
    <source>
        <strain evidence="2">IPT5</strain>
    </source>
</reference>
<name>A0A6A7B061_9PLEO</name>
<dbReference type="Proteomes" id="UP000799423">
    <property type="component" value="Unassembled WGS sequence"/>
</dbReference>
<organism evidence="2 3">
    <name type="scientific">Plenodomus tracheiphilus IPT5</name>
    <dbReference type="NCBI Taxonomy" id="1408161"/>
    <lineage>
        <taxon>Eukaryota</taxon>
        <taxon>Fungi</taxon>
        <taxon>Dikarya</taxon>
        <taxon>Ascomycota</taxon>
        <taxon>Pezizomycotina</taxon>
        <taxon>Dothideomycetes</taxon>
        <taxon>Pleosporomycetidae</taxon>
        <taxon>Pleosporales</taxon>
        <taxon>Pleosporineae</taxon>
        <taxon>Leptosphaeriaceae</taxon>
        <taxon>Plenodomus</taxon>
    </lineage>
</organism>
<feature type="compositionally biased region" description="Basic and acidic residues" evidence="1">
    <location>
        <begin position="420"/>
        <end position="430"/>
    </location>
</feature>
<dbReference type="GO" id="GO:0003729">
    <property type="term" value="F:mRNA binding"/>
    <property type="evidence" value="ECO:0007669"/>
    <property type="project" value="InterPro"/>
</dbReference>
<dbReference type="AlphaFoldDB" id="A0A6A7B061"/>
<proteinExistence type="predicted"/>
<feature type="region of interest" description="Disordered" evidence="1">
    <location>
        <begin position="122"/>
        <end position="489"/>
    </location>
</feature>
<keyword evidence="3" id="KW-1185">Reference proteome</keyword>
<feature type="compositionally biased region" description="Basic and acidic residues" evidence="1">
    <location>
        <begin position="226"/>
        <end position="246"/>
    </location>
</feature>
<evidence type="ECO:0000313" key="3">
    <source>
        <dbReference type="Proteomes" id="UP000799423"/>
    </source>
</evidence>
<evidence type="ECO:0000256" key="1">
    <source>
        <dbReference type="SAM" id="MobiDB-lite"/>
    </source>
</evidence>
<feature type="compositionally biased region" description="Basic and acidic residues" evidence="1">
    <location>
        <begin position="264"/>
        <end position="278"/>
    </location>
</feature>
<dbReference type="EMBL" id="MU006314">
    <property type="protein sequence ID" value="KAF2848921.1"/>
    <property type="molecule type" value="Genomic_DNA"/>
</dbReference>
<feature type="compositionally biased region" description="Basic and acidic residues" evidence="1">
    <location>
        <begin position="327"/>
        <end position="340"/>
    </location>
</feature>
<dbReference type="GO" id="GO:0000340">
    <property type="term" value="F:RNA 7-methylguanosine cap binding"/>
    <property type="evidence" value="ECO:0007669"/>
    <property type="project" value="InterPro"/>
</dbReference>
<dbReference type="OrthoDB" id="422106at2759"/>
<dbReference type="Pfam" id="PF10309">
    <property type="entry name" value="NCBP3"/>
    <property type="match status" value="1"/>
</dbReference>
<feature type="compositionally biased region" description="Basic and acidic residues" evidence="1">
    <location>
        <begin position="444"/>
        <end position="458"/>
    </location>
</feature>
<protein>
    <submittedName>
        <fullName evidence="2">Uncharacterized protein</fullName>
    </submittedName>
</protein>
<dbReference type="InterPro" id="IPR019416">
    <property type="entry name" value="NCBP3"/>
</dbReference>
<evidence type="ECO:0000313" key="2">
    <source>
        <dbReference type="EMBL" id="KAF2848921.1"/>
    </source>
</evidence>
<gene>
    <name evidence="2" type="ORF">T440DRAFT_556199</name>
</gene>